<dbReference type="Proteomes" id="UP000583929">
    <property type="component" value="Unassembled WGS sequence"/>
</dbReference>
<organism evidence="2 4">
    <name type="scientific">Cannabis sativa</name>
    <name type="common">Hemp</name>
    <name type="synonym">Marijuana</name>
    <dbReference type="NCBI Taxonomy" id="3483"/>
    <lineage>
        <taxon>Eukaryota</taxon>
        <taxon>Viridiplantae</taxon>
        <taxon>Streptophyta</taxon>
        <taxon>Embryophyta</taxon>
        <taxon>Tracheophyta</taxon>
        <taxon>Spermatophyta</taxon>
        <taxon>Magnoliopsida</taxon>
        <taxon>eudicotyledons</taxon>
        <taxon>Gunneridae</taxon>
        <taxon>Pentapetalae</taxon>
        <taxon>rosids</taxon>
        <taxon>fabids</taxon>
        <taxon>Rosales</taxon>
        <taxon>Cannabaceae</taxon>
        <taxon>Cannabis</taxon>
    </lineage>
</organism>
<protein>
    <submittedName>
        <fullName evidence="2">Uncharacterized protein</fullName>
    </submittedName>
</protein>
<accession>A0A7J6G214</accession>
<evidence type="ECO:0000313" key="1">
    <source>
        <dbReference type="EMBL" id="KAF4361271.1"/>
    </source>
</evidence>
<dbReference type="EMBL" id="JAATIP010000193">
    <property type="protein sequence ID" value="KAF4361271.1"/>
    <property type="molecule type" value="Genomic_DNA"/>
</dbReference>
<evidence type="ECO:0000313" key="4">
    <source>
        <dbReference type="Proteomes" id="UP000583929"/>
    </source>
</evidence>
<proteinExistence type="predicted"/>
<evidence type="ECO:0000313" key="3">
    <source>
        <dbReference type="Proteomes" id="UP000525078"/>
    </source>
</evidence>
<reference evidence="3 4" key="1">
    <citation type="journal article" date="2020" name="bioRxiv">
        <title>Sequence and annotation of 42 cannabis genomes reveals extensive copy number variation in cannabinoid synthesis and pathogen resistance genes.</title>
        <authorList>
            <person name="Mckernan K.J."/>
            <person name="Helbert Y."/>
            <person name="Kane L.T."/>
            <person name="Ebling H."/>
            <person name="Zhang L."/>
            <person name="Liu B."/>
            <person name="Eaton Z."/>
            <person name="Mclaughlin S."/>
            <person name="Kingan S."/>
            <person name="Baybayan P."/>
            <person name="Concepcion G."/>
            <person name="Jordan M."/>
            <person name="Riva A."/>
            <person name="Barbazuk W."/>
            <person name="Harkins T."/>
        </authorList>
    </citation>
    <scope>NUCLEOTIDE SEQUENCE [LARGE SCALE GENOMIC DNA]</scope>
    <source>
        <strain evidence="3 4">cv. Jamaican Lion 4</strain>
        <strain evidence="2">Father</strain>
        <strain evidence="1">Mother</strain>
        <tissue evidence="2">Leaf</tissue>
    </source>
</reference>
<dbReference type="AlphaFoldDB" id="A0A7J6G214"/>
<name>A0A7J6G214_CANSA</name>
<keyword evidence="4" id="KW-1185">Reference proteome</keyword>
<dbReference type="Proteomes" id="UP000525078">
    <property type="component" value="Unassembled WGS sequence"/>
</dbReference>
<comment type="caution">
    <text evidence="2">The sequence shown here is derived from an EMBL/GenBank/DDBJ whole genome shotgun (WGS) entry which is preliminary data.</text>
</comment>
<sequence length="74" mass="7975">MTMLSNSVAAGDDIQLNPTTLKPVANISPRKPAMLPLEGKYANGLFPERCGPGRHLELSQWIPDRKGLKSGAAF</sequence>
<dbReference type="EMBL" id="JAATIQ010000148">
    <property type="protein sequence ID" value="KAF4377033.1"/>
    <property type="molecule type" value="Genomic_DNA"/>
</dbReference>
<evidence type="ECO:0000313" key="2">
    <source>
        <dbReference type="EMBL" id="KAF4377033.1"/>
    </source>
</evidence>
<gene>
    <name evidence="1" type="ORF">F8388_001160</name>
    <name evidence="2" type="ORF">G4B88_023819</name>
</gene>